<dbReference type="InterPro" id="IPR057055">
    <property type="entry name" value="wHTH-PRTase_assoc"/>
</dbReference>
<proteinExistence type="predicted"/>
<dbReference type="Proteomes" id="UP000464318">
    <property type="component" value="Chromosome"/>
</dbReference>
<evidence type="ECO:0000313" key="3">
    <source>
        <dbReference type="EMBL" id="QHN65950.1"/>
    </source>
</evidence>
<feature type="domain" description="PRTase-CE" evidence="1">
    <location>
        <begin position="29"/>
        <end position="267"/>
    </location>
</feature>
<gene>
    <name evidence="3" type="ORF">DBX24_08685</name>
</gene>
<dbReference type="EMBL" id="CP029149">
    <property type="protein sequence ID" value="QHN65950.1"/>
    <property type="molecule type" value="Genomic_DNA"/>
</dbReference>
<dbReference type="OrthoDB" id="2084254at2"/>
<dbReference type="AlphaFoldDB" id="A0A6P1QZ19"/>
<protein>
    <submittedName>
        <fullName evidence="3">Uncharacterized protein</fullName>
    </submittedName>
</protein>
<name>A0A6P1QZ19_9FLAO</name>
<keyword evidence="4" id="KW-1185">Reference proteome</keyword>
<dbReference type="KEGG" id="bcad:DBX24_08685"/>
<organism evidence="3 4">
    <name type="scientific">Bergeyella cardium</name>
    <dbReference type="NCBI Taxonomy" id="1585976"/>
    <lineage>
        <taxon>Bacteria</taxon>
        <taxon>Pseudomonadati</taxon>
        <taxon>Bacteroidota</taxon>
        <taxon>Flavobacteriia</taxon>
        <taxon>Flavobacteriales</taxon>
        <taxon>Weeksellaceae</taxon>
        <taxon>Bergeyella</taxon>
    </lineage>
</organism>
<dbReference type="InterPro" id="IPR056920">
    <property type="entry name" value="PRTase-CE"/>
</dbReference>
<reference evidence="3 4" key="1">
    <citation type="submission" date="2018-04" db="EMBL/GenBank/DDBJ databases">
        <title>Characteristic and Complete Genome Sequencing of A Novel Member of Infective Endocarditis Causative Bacteria: Bergeyella cardium QL-PH.</title>
        <authorList>
            <person name="Pan H."/>
            <person name="Sun E."/>
            <person name="Zhang Y."/>
        </authorList>
    </citation>
    <scope>NUCLEOTIDE SEQUENCE [LARGE SCALE GENOMIC DNA]</scope>
    <source>
        <strain evidence="3 4">HPQL</strain>
    </source>
</reference>
<feature type="domain" description="PRTase associated wHTH" evidence="2">
    <location>
        <begin position="326"/>
        <end position="414"/>
    </location>
</feature>
<accession>A0A6P1QZ19</accession>
<evidence type="ECO:0000313" key="4">
    <source>
        <dbReference type="Proteomes" id="UP000464318"/>
    </source>
</evidence>
<dbReference type="Pfam" id="PF24409">
    <property type="entry name" value="wHTH-PRTase_assc"/>
    <property type="match status" value="1"/>
</dbReference>
<sequence length="416" mass="47847">MTLNLEIDNTTLDILTTKLKVVSQLDILKWLSNFPKSEHKFALNILQNLTVYTIDDIENILNDSFSDLIKEIPGTNQVIVIPLGKFGKSGSMISYFFQKTSTSKKNKRIHLKSSLDNIEDISKPYSLVIIDDFIGTGSSFVSFFNEKILVHKEKFSEIYFIGIAGMDFGVKEVKKYVSVRIPISNIFKKAFSSEASYFGYRNYSKHREFCYKYGSKLVAPKKSKSEKDNVLGYGNSQSLVSFSYGTPNNTLPIIWANKEDWIPLIPRFSIDRISNSKNLRKSILHELSILREFGSDQLKETFFSFSIKRGKRHFSSVNKIDFSIYSIIKLSRRKYTSVSICQILGILHKDYEAIISECITKKIMNIDGSLTLLGLNLYNDAKKCIESRKRYAEKESQDYYKIREVKYLPKIFNGKS</sequence>
<evidence type="ECO:0000259" key="2">
    <source>
        <dbReference type="Pfam" id="PF24409"/>
    </source>
</evidence>
<dbReference type="Pfam" id="PF24390">
    <property type="entry name" value="PRTase-CE"/>
    <property type="match status" value="1"/>
</dbReference>
<evidence type="ECO:0000259" key="1">
    <source>
        <dbReference type="Pfam" id="PF24390"/>
    </source>
</evidence>
<dbReference type="RefSeq" id="WP_160224609.1">
    <property type="nucleotide sequence ID" value="NZ_CP029149.1"/>
</dbReference>